<gene>
    <name evidence="2" type="ORF">BDY17DRAFT_319714</name>
</gene>
<accession>A0A6A6Q4D7</accession>
<dbReference type="GeneID" id="54477322"/>
<keyword evidence="3" id="KW-1185">Reference proteome</keyword>
<dbReference type="RefSeq" id="XP_033593721.1">
    <property type="nucleotide sequence ID" value="XM_033736320.1"/>
</dbReference>
<dbReference type="OrthoDB" id="3913028at2759"/>
<dbReference type="EMBL" id="MU001631">
    <property type="protein sequence ID" value="KAF2487152.1"/>
    <property type="molecule type" value="Genomic_DNA"/>
</dbReference>
<reference evidence="2" key="1">
    <citation type="journal article" date="2020" name="Stud. Mycol.">
        <title>101 Dothideomycetes genomes: a test case for predicting lifestyles and emergence of pathogens.</title>
        <authorList>
            <person name="Haridas S."/>
            <person name="Albert R."/>
            <person name="Binder M."/>
            <person name="Bloem J."/>
            <person name="Labutti K."/>
            <person name="Salamov A."/>
            <person name="Andreopoulos B."/>
            <person name="Baker S."/>
            <person name="Barry K."/>
            <person name="Bills G."/>
            <person name="Bluhm B."/>
            <person name="Cannon C."/>
            <person name="Castanera R."/>
            <person name="Culley D."/>
            <person name="Daum C."/>
            <person name="Ezra D."/>
            <person name="Gonzalez J."/>
            <person name="Henrissat B."/>
            <person name="Kuo A."/>
            <person name="Liang C."/>
            <person name="Lipzen A."/>
            <person name="Lutzoni F."/>
            <person name="Magnuson J."/>
            <person name="Mondo S."/>
            <person name="Nolan M."/>
            <person name="Ohm R."/>
            <person name="Pangilinan J."/>
            <person name="Park H.-J."/>
            <person name="Ramirez L."/>
            <person name="Alfaro M."/>
            <person name="Sun H."/>
            <person name="Tritt A."/>
            <person name="Yoshinaga Y."/>
            <person name="Zwiers L.-H."/>
            <person name="Turgeon B."/>
            <person name="Goodwin S."/>
            <person name="Spatafora J."/>
            <person name="Crous P."/>
            <person name="Grigoriev I."/>
        </authorList>
    </citation>
    <scope>NUCLEOTIDE SEQUENCE</scope>
    <source>
        <strain evidence="2">CBS 113389</strain>
    </source>
</reference>
<name>A0A6A6Q4D7_9PEZI</name>
<feature type="region of interest" description="Disordered" evidence="1">
    <location>
        <begin position="1"/>
        <end position="30"/>
    </location>
</feature>
<dbReference type="Proteomes" id="UP000799767">
    <property type="component" value="Unassembled WGS sequence"/>
</dbReference>
<organism evidence="2 3">
    <name type="scientific">Neohortaea acidophila</name>
    <dbReference type="NCBI Taxonomy" id="245834"/>
    <lineage>
        <taxon>Eukaryota</taxon>
        <taxon>Fungi</taxon>
        <taxon>Dikarya</taxon>
        <taxon>Ascomycota</taxon>
        <taxon>Pezizomycotina</taxon>
        <taxon>Dothideomycetes</taxon>
        <taxon>Dothideomycetidae</taxon>
        <taxon>Mycosphaerellales</taxon>
        <taxon>Teratosphaeriaceae</taxon>
        <taxon>Neohortaea</taxon>
    </lineage>
</organism>
<evidence type="ECO:0000313" key="3">
    <source>
        <dbReference type="Proteomes" id="UP000799767"/>
    </source>
</evidence>
<sequence>MSQTDIITRPHPDTGMSDSAHSSSSSSAERYALNEADTTPILLYKYRGGLDTSTQKELCAYLDKNESLRATRKHIPRWTSYVDIQRHDLYLPTEKNLYASYPNYNSNLASVKVPALAYWSRLLLGNYQDLFIVSPESSPASSQADEESRRASPTNTWAREDTGESEET</sequence>
<dbReference type="AlphaFoldDB" id="A0A6A6Q4D7"/>
<feature type="region of interest" description="Disordered" evidence="1">
    <location>
        <begin position="136"/>
        <end position="168"/>
    </location>
</feature>
<proteinExistence type="predicted"/>
<evidence type="ECO:0000256" key="1">
    <source>
        <dbReference type="SAM" id="MobiDB-lite"/>
    </source>
</evidence>
<protein>
    <submittedName>
        <fullName evidence="2">Uncharacterized protein</fullName>
    </submittedName>
</protein>
<evidence type="ECO:0000313" key="2">
    <source>
        <dbReference type="EMBL" id="KAF2487152.1"/>
    </source>
</evidence>
<feature type="compositionally biased region" description="Low complexity" evidence="1">
    <location>
        <begin position="17"/>
        <end position="28"/>
    </location>
</feature>